<keyword evidence="4" id="KW-0762">Sugar transport</keyword>
<dbReference type="KEGG" id="asr:WL1483_4053"/>
<evidence type="ECO:0000256" key="3">
    <source>
        <dbReference type="ARBA" id="ARBA00022475"/>
    </source>
</evidence>
<keyword evidence="2" id="KW-0813">Transport</keyword>
<gene>
    <name evidence="11" type="primary">yufO</name>
    <name evidence="11" type="ORF">WL1483_4053</name>
</gene>
<dbReference type="FunFam" id="3.40.50.300:FF:000127">
    <property type="entry name" value="Ribose import ATP-binding protein RbsA"/>
    <property type="match status" value="1"/>
</dbReference>
<evidence type="ECO:0000256" key="1">
    <source>
        <dbReference type="ARBA" id="ARBA00004202"/>
    </source>
</evidence>
<proteinExistence type="predicted"/>
<dbReference type="EMBL" id="CP013067">
    <property type="protein sequence ID" value="ALP43472.1"/>
    <property type="molecule type" value="Genomic_DNA"/>
</dbReference>
<dbReference type="InterPro" id="IPR027417">
    <property type="entry name" value="P-loop_NTPase"/>
</dbReference>
<dbReference type="InterPro" id="IPR017871">
    <property type="entry name" value="ABC_transporter-like_CS"/>
</dbReference>
<protein>
    <submittedName>
        <fullName evidence="11">ABC transporter nucleotide binding/ATPase (Sugar/ribonucleotide)</fullName>
    </submittedName>
</protein>
<accession>A0A0S2SP39</accession>
<evidence type="ECO:0000256" key="7">
    <source>
        <dbReference type="ARBA" id="ARBA00022840"/>
    </source>
</evidence>
<keyword evidence="5" id="KW-0677">Repeat</keyword>
<reference evidence="12" key="1">
    <citation type="submission" date="2015-10" db="EMBL/GenBank/DDBJ databases">
        <title>Complete Genome Sequence of Aeromonas schubertii strain WL1483.</title>
        <authorList>
            <person name="Liu L."/>
        </authorList>
    </citation>
    <scope>NUCLEOTIDE SEQUENCE [LARGE SCALE GENOMIC DNA]</scope>
    <source>
        <strain evidence="12">WL1483</strain>
    </source>
</reference>
<dbReference type="PANTHER" id="PTHR43790:SF4">
    <property type="entry name" value="GUANOSINE IMPORT ATP-BINDING PROTEIN NUPO"/>
    <property type="match status" value="1"/>
</dbReference>
<organism evidence="11 12">
    <name type="scientific">Aeromonas schubertii</name>
    <dbReference type="NCBI Taxonomy" id="652"/>
    <lineage>
        <taxon>Bacteria</taxon>
        <taxon>Pseudomonadati</taxon>
        <taxon>Pseudomonadota</taxon>
        <taxon>Gammaproteobacteria</taxon>
        <taxon>Aeromonadales</taxon>
        <taxon>Aeromonadaceae</taxon>
        <taxon>Aeromonas</taxon>
    </lineage>
</organism>
<dbReference type="CDD" id="cd03216">
    <property type="entry name" value="ABC_Carb_Monos_I"/>
    <property type="match status" value="1"/>
</dbReference>
<keyword evidence="7" id="KW-0067">ATP-binding</keyword>
<keyword evidence="6" id="KW-0547">Nucleotide-binding</keyword>
<keyword evidence="9" id="KW-0472">Membrane</keyword>
<dbReference type="PROSITE" id="PS50893">
    <property type="entry name" value="ABC_TRANSPORTER_2"/>
    <property type="match status" value="2"/>
</dbReference>
<evidence type="ECO:0000259" key="10">
    <source>
        <dbReference type="PROSITE" id="PS50893"/>
    </source>
</evidence>
<dbReference type="CDD" id="cd03215">
    <property type="entry name" value="ABC_Carb_Monos_II"/>
    <property type="match status" value="1"/>
</dbReference>
<dbReference type="AlphaFoldDB" id="A0A0S2SP39"/>
<evidence type="ECO:0000256" key="6">
    <source>
        <dbReference type="ARBA" id="ARBA00022741"/>
    </source>
</evidence>
<keyword evidence="3" id="KW-1003">Cell membrane</keyword>
<dbReference type="SUPFAM" id="SSF52540">
    <property type="entry name" value="P-loop containing nucleoside triphosphate hydrolases"/>
    <property type="match status" value="2"/>
</dbReference>
<reference evidence="11 12" key="2">
    <citation type="journal article" date="2016" name="Genome Announc.">
        <title>Complete Genome Sequence of the Highly Virulent Aeromonas schubertii Strain WL1483, Isolated from Diseased Snakehead Fish (Channa argus) in China.</title>
        <authorList>
            <person name="Liu L."/>
            <person name="Li N."/>
            <person name="Zhang D."/>
            <person name="Fu X."/>
            <person name="Shi C."/>
            <person name="Lin Q."/>
            <person name="Hao G."/>
        </authorList>
    </citation>
    <scope>NUCLEOTIDE SEQUENCE [LARGE SCALE GENOMIC DNA]</scope>
    <source>
        <strain evidence="11 12">WL1483</strain>
    </source>
</reference>
<evidence type="ECO:0000256" key="8">
    <source>
        <dbReference type="ARBA" id="ARBA00022967"/>
    </source>
</evidence>
<dbReference type="Gene3D" id="3.40.50.300">
    <property type="entry name" value="P-loop containing nucleotide triphosphate hydrolases"/>
    <property type="match status" value="2"/>
</dbReference>
<feature type="domain" description="ABC transporter" evidence="10">
    <location>
        <begin position="268"/>
        <end position="515"/>
    </location>
</feature>
<evidence type="ECO:0000256" key="4">
    <source>
        <dbReference type="ARBA" id="ARBA00022597"/>
    </source>
</evidence>
<dbReference type="InterPro" id="IPR003439">
    <property type="entry name" value="ABC_transporter-like_ATP-bd"/>
</dbReference>
<comment type="subcellular location">
    <subcellularLocation>
        <location evidence="1">Cell membrane</location>
        <topology evidence="1">Peripheral membrane protein</topology>
    </subcellularLocation>
</comment>
<dbReference type="PATRIC" id="fig|652.5.peg.4023"/>
<dbReference type="Pfam" id="PF00005">
    <property type="entry name" value="ABC_tran"/>
    <property type="match status" value="2"/>
</dbReference>
<feature type="domain" description="ABC transporter" evidence="10">
    <location>
        <begin position="16"/>
        <end position="251"/>
    </location>
</feature>
<dbReference type="GO" id="GO:0005524">
    <property type="term" value="F:ATP binding"/>
    <property type="evidence" value="ECO:0007669"/>
    <property type="project" value="UniProtKB-KW"/>
</dbReference>
<dbReference type="GO" id="GO:0016887">
    <property type="term" value="F:ATP hydrolysis activity"/>
    <property type="evidence" value="ECO:0007669"/>
    <property type="project" value="InterPro"/>
</dbReference>
<dbReference type="PROSITE" id="PS00211">
    <property type="entry name" value="ABC_TRANSPORTER_1"/>
    <property type="match status" value="1"/>
</dbReference>
<dbReference type="InterPro" id="IPR050107">
    <property type="entry name" value="ABC_carbohydrate_import_ATPase"/>
</dbReference>
<keyword evidence="8" id="KW-1278">Translocase</keyword>
<evidence type="ECO:0000256" key="2">
    <source>
        <dbReference type="ARBA" id="ARBA00022448"/>
    </source>
</evidence>
<name>A0A0S2SP39_9GAMM</name>
<evidence type="ECO:0000313" key="12">
    <source>
        <dbReference type="Proteomes" id="UP000058114"/>
    </source>
</evidence>
<sequence>MTRKDCIMDQTDRYAIELSGIDKRFGDVHANKHIDLQVRRGSIHGIVGENGAGKSTLMSIIYGFYHADNGEMRIFGQPFKPHGSQEAIKAGIGMVHQHFMLVNNFTVLENVILGAEQGWHLGQSQATAEKLLGELARDYGLEVPLHEKIENLPVGLQQRVEILKALYRGARILILDEPTGVLTPQEADHLFEVLKKLRDQGTTVILITHKLREIMAITDQVSIMRRGEMVHHVATCDTDKEQLAELMVGRKVRLKVDKQPANPGEPLLRVDNLSYVDGSGVERVKSVNFQVRAGEVVGIAGVSGNGQSELLSLLGGILKPSKGAFTIAEHRVDQAHPASARAVRAMGLGHVPEDRHKMGLINRFEAQEAYILGYHHLPDYNKGLLQDKAAILRECQEKMEKWDVRPPSPTLKTANFSGGNQQKLVIAREVEQDPQVLLVGQPTRGVDIGAIEYIHQQIIAMRDQGKAVLLVSVELDEIMSLSDRILVIADGRIVGELDAARADEKTLGLMMANIVPDDIAKEAQS</sequence>
<dbReference type="GO" id="GO:0005886">
    <property type="term" value="C:plasma membrane"/>
    <property type="evidence" value="ECO:0007669"/>
    <property type="project" value="UniProtKB-SubCell"/>
</dbReference>
<evidence type="ECO:0000256" key="5">
    <source>
        <dbReference type="ARBA" id="ARBA00022737"/>
    </source>
</evidence>
<dbReference type="SMART" id="SM00382">
    <property type="entry name" value="AAA"/>
    <property type="match status" value="2"/>
</dbReference>
<evidence type="ECO:0000256" key="9">
    <source>
        <dbReference type="ARBA" id="ARBA00023136"/>
    </source>
</evidence>
<dbReference type="PANTHER" id="PTHR43790">
    <property type="entry name" value="CARBOHYDRATE TRANSPORT ATP-BINDING PROTEIN MG119-RELATED"/>
    <property type="match status" value="1"/>
</dbReference>
<dbReference type="InterPro" id="IPR003593">
    <property type="entry name" value="AAA+_ATPase"/>
</dbReference>
<dbReference type="Proteomes" id="UP000058114">
    <property type="component" value="Chromosome"/>
</dbReference>
<evidence type="ECO:0000313" key="11">
    <source>
        <dbReference type="EMBL" id="ALP43472.1"/>
    </source>
</evidence>